<organism evidence="20 21">
    <name type="scientific">Xanthomonas albilineans (strain GPE PC73 / CFBP 7063)</name>
    <dbReference type="NCBI Taxonomy" id="380358"/>
    <lineage>
        <taxon>Bacteria</taxon>
        <taxon>Pseudomonadati</taxon>
        <taxon>Pseudomonadota</taxon>
        <taxon>Gammaproteobacteria</taxon>
        <taxon>Lysobacterales</taxon>
        <taxon>Lysobacteraceae</taxon>
        <taxon>Xanthomonas</taxon>
    </lineage>
</organism>
<dbReference type="EMBL" id="FP565176">
    <property type="protein sequence ID" value="CBA16715.1"/>
    <property type="molecule type" value="Genomic_DNA"/>
</dbReference>
<dbReference type="SUPFAM" id="SSF56935">
    <property type="entry name" value="Porins"/>
    <property type="match status" value="1"/>
</dbReference>
<dbReference type="PATRIC" id="fig|29447.3.peg.2204"/>
<keyword evidence="6 14" id="KW-0812">Transmembrane</keyword>
<feature type="domain" description="TonB-dependent receptor plug" evidence="19">
    <location>
        <begin position="59"/>
        <end position="159"/>
    </location>
</feature>
<dbReference type="PANTHER" id="PTHR32552">
    <property type="entry name" value="FERRICHROME IRON RECEPTOR-RELATED"/>
    <property type="match status" value="1"/>
</dbReference>
<proteinExistence type="inferred from homology"/>
<evidence type="ECO:0000256" key="7">
    <source>
        <dbReference type="ARBA" id="ARBA00022729"/>
    </source>
</evidence>
<dbReference type="STRING" id="380358.XALC_2233"/>
<evidence type="ECO:0000256" key="5">
    <source>
        <dbReference type="ARBA" id="ARBA00022496"/>
    </source>
</evidence>
<keyword evidence="21" id="KW-1185">Reference proteome</keyword>
<dbReference type="InterPro" id="IPR012910">
    <property type="entry name" value="Plug_dom"/>
</dbReference>
<dbReference type="InterPro" id="IPR010105">
    <property type="entry name" value="TonB_sidphr_rcpt"/>
</dbReference>
<evidence type="ECO:0000256" key="11">
    <source>
        <dbReference type="ARBA" id="ARBA00023136"/>
    </source>
</evidence>
<feature type="short sequence motif" description="TonB C-terminal box" evidence="15">
    <location>
        <begin position="701"/>
        <end position="718"/>
    </location>
</feature>
<dbReference type="GeneID" id="57877543"/>
<comment type="similarity">
    <text evidence="2 14 16">Belongs to the TonB-dependent receptor family.</text>
</comment>
<evidence type="ECO:0000256" key="13">
    <source>
        <dbReference type="ARBA" id="ARBA00023237"/>
    </source>
</evidence>
<dbReference type="AlphaFoldDB" id="D2UEW9"/>
<evidence type="ECO:0000256" key="8">
    <source>
        <dbReference type="ARBA" id="ARBA00023004"/>
    </source>
</evidence>
<evidence type="ECO:0000256" key="1">
    <source>
        <dbReference type="ARBA" id="ARBA00004571"/>
    </source>
</evidence>
<evidence type="ECO:0000256" key="3">
    <source>
        <dbReference type="ARBA" id="ARBA00022448"/>
    </source>
</evidence>
<keyword evidence="3 14" id="KW-0813">Transport</keyword>
<dbReference type="GO" id="GO:0038023">
    <property type="term" value="F:signaling receptor activity"/>
    <property type="evidence" value="ECO:0007669"/>
    <property type="project" value="InterPro"/>
</dbReference>
<comment type="subcellular location">
    <subcellularLocation>
        <location evidence="1 14">Cell outer membrane</location>
        <topology evidence="1 14">Multi-pass membrane protein</topology>
    </subcellularLocation>
</comment>
<keyword evidence="13 14" id="KW-0998">Cell outer membrane</keyword>
<keyword evidence="12 20" id="KW-0675">Receptor</keyword>
<dbReference type="Gene3D" id="2.170.130.10">
    <property type="entry name" value="TonB-dependent receptor, plug domain"/>
    <property type="match status" value="1"/>
</dbReference>
<keyword evidence="10 16" id="KW-0798">TonB box</keyword>
<dbReference type="Pfam" id="PF00593">
    <property type="entry name" value="TonB_dep_Rec_b-barrel"/>
    <property type="match status" value="1"/>
</dbReference>
<feature type="signal peptide" evidence="17">
    <location>
        <begin position="1"/>
        <end position="21"/>
    </location>
</feature>
<keyword evidence="9" id="KW-0406">Ion transport</keyword>
<sequence length="718" mass="78193">MPTQRLALATMLALLPSIAMAAEDSGTKLQTLDEVNVRAVGADTAPFLPTAGRLGLPPAQTPATLDTIDGETMQTRGVQSVERAVLALPGITAGGSPGDLSDLSMRGFTGAQITMLHNGLYLGPSDMVTRPQNTFNLQSVEVLKGPASVLYGQGAIGGVVNVIDKQPRFDPISNDLLAGASRFGGREFGLGSGGKLNDVLAYRTDISRLSSDGFVHATGSNVLNASSAVLWRPRDNLSLQLTVDYANDHPSTYFGTPLVPVAAAHAPLRGILHSADGRVVDAALRYNNYNVTDARISSRQLWPQATLVWSPSEHITVRSLLFAFDASRRWIDAENYAYNPASGQIDRDRFFVFHQQHLWGSQTSVTFDQPLGALPNRLVVGLDHNHLRFVRERGFPDGDSVDPTLPGPTGVFGIRQPRRSPTTWNNTALFMEDALDVDPRLKLVLGGRWEILDLDRRNFDANGQFQAASSFTRRYRPNNARIGLVYALSPSLTPYLSYTTGSDPPGSNIFLVNAGEDFGLSHARQYEAGIKAASSEQRASATLAVYDIRRDNILTLTGQDTLDNVGAQTSRGVELSLTARLGAHWAVDTNLAYTDARYHNFIDNNGLDVSGNRPPNVPRTVFNVGTHVDSVVGLPLELGLDLHRVGARAGNLANTLQLEHYLLTDAYAIYRFTPSLTLSLHVDNLFDKPYVQWADIYYPQQVMLGQPRSYALSVRATF</sequence>
<dbReference type="Proteomes" id="UP000001890">
    <property type="component" value="Chromosome"/>
</dbReference>
<keyword evidence="4 14" id="KW-1134">Transmembrane beta strand</keyword>
<dbReference type="PANTHER" id="PTHR32552:SF84">
    <property type="entry name" value="TONB-DEPENDENT RECEPTOR-RELATED"/>
    <property type="match status" value="1"/>
</dbReference>
<protein>
    <submittedName>
        <fullName evidence="20">Putative tonb-dependent outer membrane receptor protein</fullName>
    </submittedName>
</protein>
<feature type="domain" description="TonB-dependent receptor-like beta-barrel" evidence="18">
    <location>
        <begin position="231"/>
        <end position="685"/>
    </location>
</feature>
<dbReference type="InterPro" id="IPR000531">
    <property type="entry name" value="Beta-barrel_TonB"/>
</dbReference>
<dbReference type="Gene3D" id="2.40.170.20">
    <property type="entry name" value="TonB-dependent receptor, beta-barrel domain"/>
    <property type="match status" value="1"/>
</dbReference>
<dbReference type="GO" id="GO:0015344">
    <property type="term" value="F:siderophore uptake transmembrane transporter activity"/>
    <property type="evidence" value="ECO:0007669"/>
    <property type="project" value="TreeGrafter"/>
</dbReference>
<dbReference type="NCBIfam" id="TIGR01783">
    <property type="entry name" value="TonB-siderophor"/>
    <property type="match status" value="1"/>
</dbReference>
<name>D2UEW9_XANAP</name>
<accession>D2UEW9</accession>
<keyword evidence="8" id="KW-0408">Iron</keyword>
<evidence type="ECO:0000256" key="17">
    <source>
        <dbReference type="SAM" id="SignalP"/>
    </source>
</evidence>
<dbReference type="eggNOG" id="COG4773">
    <property type="taxonomic scope" value="Bacteria"/>
</dbReference>
<dbReference type="RefSeq" id="WP_012916715.1">
    <property type="nucleotide sequence ID" value="NC_013722.1"/>
</dbReference>
<keyword evidence="11 14" id="KW-0472">Membrane</keyword>
<dbReference type="CDD" id="cd01347">
    <property type="entry name" value="ligand_gated_channel"/>
    <property type="match status" value="1"/>
</dbReference>
<dbReference type="PROSITE" id="PS01156">
    <property type="entry name" value="TONB_DEPENDENT_REC_2"/>
    <property type="match status" value="1"/>
</dbReference>
<evidence type="ECO:0000256" key="4">
    <source>
        <dbReference type="ARBA" id="ARBA00022452"/>
    </source>
</evidence>
<dbReference type="InterPro" id="IPR010917">
    <property type="entry name" value="TonB_rcpt_CS"/>
</dbReference>
<evidence type="ECO:0000256" key="15">
    <source>
        <dbReference type="PROSITE-ProRule" id="PRU10144"/>
    </source>
</evidence>
<dbReference type="InterPro" id="IPR037066">
    <property type="entry name" value="Plug_dom_sf"/>
</dbReference>
<evidence type="ECO:0000259" key="19">
    <source>
        <dbReference type="Pfam" id="PF07715"/>
    </source>
</evidence>
<feature type="chain" id="PRO_5003038101" evidence="17">
    <location>
        <begin position="22"/>
        <end position="718"/>
    </location>
</feature>
<evidence type="ECO:0000256" key="2">
    <source>
        <dbReference type="ARBA" id="ARBA00009810"/>
    </source>
</evidence>
<evidence type="ECO:0000259" key="18">
    <source>
        <dbReference type="Pfam" id="PF00593"/>
    </source>
</evidence>
<evidence type="ECO:0000256" key="14">
    <source>
        <dbReference type="PROSITE-ProRule" id="PRU01360"/>
    </source>
</evidence>
<evidence type="ECO:0000256" key="6">
    <source>
        <dbReference type="ARBA" id="ARBA00022692"/>
    </source>
</evidence>
<evidence type="ECO:0000313" key="21">
    <source>
        <dbReference type="Proteomes" id="UP000001890"/>
    </source>
</evidence>
<dbReference type="OrthoDB" id="127311at2"/>
<dbReference type="GO" id="GO:0009279">
    <property type="term" value="C:cell outer membrane"/>
    <property type="evidence" value="ECO:0007669"/>
    <property type="project" value="UniProtKB-SubCell"/>
</dbReference>
<keyword evidence="7 17" id="KW-0732">Signal</keyword>
<dbReference type="Pfam" id="PF07715">
    <property type="entry name" value="Plug"/>
    <property type="match status" value="1"/>
</dbReference>
<evidence type="ECO:0000313" key="20">
    <source>
        <dbReference type="EMBL" id="CBA16715.1"/>
    </source>
</evidence>
<dbReference type="KEGG" id="xal:XALC_2233"/>
<dbReference type="InterPro" id="IPR036942">
    <property type="entry name" value="Beta-barrel_TonB_sf"/>
</dbReference>
<gene>
    <name evidence="20" type="ordered locus">XALc_2233</name>
</gene>
<evidence type="ECO:0000256" key="10">
    <source>
        <dbReference type="ARBA" id="ARBA00023077"/>
    </source>
</evidence>
<dbReference type="PROSITE" id="PS52016">
    <property type="entry name" value="TONB_DEPENDENT_REC_3"/>
    <property type="match status" value="1"/>
</dbReference>
<evidence type="ECO:0000256" key="12">
    <source>
        <dbReference type="ARBA" id="ARBA00023170"/>
    </source>
</evidence>
<dbReference type="InterPro" id="IPR039426">
    <property type="entry name" value="TonB-dep_rcpt-like"/>
</dbReference>
<keyword evidence="5" id="KW-0410">Iron transport</keyword>
<evidence type="ECO:0000256" key="9">
    <source>
        <dbReference type="ARBA" id="ARBA00023065"/>
    </source>
</evidence>
<reference evidence="20 21" key="1">
    <citation type="journal article" date="2009" name="BMC Genomics">
        <title>The complete genome sequence of Xanthomonas albilineans provides new insights into the reductive genome evolution of the xylem-limited Xanthomonadaceae.</title>
        <authorList>
            <person name="Pieretti I."/>
            <person name="Royer M."/>
            <person name="Barbe V."/>
            <person name="Carrere S."/>
            <person name="Koebnik R."/>
            <person name="Cociancich S."/>
            <person name="Couloux A."/>
            <person name="Darrasse A."/>
            <person name="Gouzy J."/>
            <person name="Jacques M.A."/>
            <person name="Lauber E."/>
            <person name="Manceau C."/>
            <person name="Mangenot S."/>
            <person name="Poussier S."/>
            <person name="Segurens B."/>
            <person name="Szurek B."/>
            <person name="Verdier V."/>
            <person name="Arlat M."/>
            <person name="Rott P."/>
        </authorList>
    </citation>
    <scope>NUCLEOTIDE SEQUENCE [LARGE SCALE GENOMIC DNA]</scope>
    <source>
        <strain evidence="21">GPE PC73 / CFBP 7063</strain>
    </source>
</reference>
<dbReference type="GO" id="GO:0015891">
    <property type="term" value="P:siderophore transport"/>
    <property type="evidence" value="ECO:0007669"/>
    <property type="project" value="InterPro"/>
</dbReference>
<evidence type="ECO:0000256" key="16">
    <source>
        <dbReference type="RuleBase" id="RU003357"/>
    </source>
</evidence>